<dbReference type="SUPFAM" id="SSF53649">
    <property type="entry name" value="Alkaline phosphatase-like"/>
    <property type="match status" value="1"/>
</dbReference>
<organism evidence="1">
    <name type="scientific">marine metagenome</name>
    <dbReference type="NCBI Taxonomy" id="408172"/>
    <lineage>
        <taxon>unclassified sequences</taxon>
        <taxon>metagenomes</taxon>
        <taxon>ecological metagenomes</taxon>
    </lineage>
</organism>
<proteinExistence type="predicted"/>
<name>A0A382VTT3_9ZZZZ</name>
<gene>
    <name evidence="1" type="ORF">METZ01_LOCUS402860</name>
</gene>
<protein>
    <submittedName>
        <fullName evidence="1">Uncharacterized protein</fullName>
    </submittedName>
</protein>
<accession>A0A382VTT3</accession>
<dbReference type="EMBL" id="UINC01154620">
    <property type="protein sequence ID" value="SVD50006.1"/>
    <property type="molecule type" value="Genomic_DNA"/>
</dbReference>
<evidence type="ECO:0000313" key="1">
    <source>
        <dbReference type="EMBL" id="SVD50006.1"/>
    </source>
</evidence>
<dbReference type="AlphaFoldDB" id="A0A382VTT3"/>
<reference evidence="1" key="1">
    <citation type="submission" date="2018-05" db="EMBL/GenBank/DDBJ databases">
        <authorList>
            <person name="Lanie J.A."/>
            <person name="Ng W.-L."/>
            <person name="Kazmierczak K.M."/>
            <person name="Andrzejewski T.M."/>
            <person name="Davidsen T.M."/>
            <person name="Wayne K.J."/>
            <person name="Tettelin H."/>
            <person name="Glass J.I."/>
            <person name="Rusch D."/>
            <person name="Podicherti R."/>
            <person name="Tsui H.-C.T."/>
            <person name="Winkler M.E."/>
        </authorList>
    </citation>
    <scope>NUCLEOTIDE SEQUENCE</scope>
</reference>
<dbReference type="InterPro" id="IPR017850">
    <property type="entry name" value="Alkaline_phosphatase_core_sf"/>
</dbReference>
<feature type="non-terminal residue" evidence="1">
    <location>
        <position position="46"/>
    </location>
</feature>
<sequence>MSDRPNILFITSDQQHWDTLGATNPEISTPHLDRLASEGMRCHRAY</sequence>
<dbReference type="Gene3D" id="3.40.720.10">
    <property type="entry name" value="Alkaline Phosphatase, subunit A"/>
    <property type="match status" value="1"/>
</dbReference>